<dbReference type="EMBL" id="NSKA01000003">
    <property type="protein sequence ID" value="PAU71809.1"/>
    <property type="molecule type" value="Genomic_DNA"/>
</dbReference>
<feature type="region of interest" description="Disordered" evidence="1">
    <location>
        <begin position="67"/>
        <end position="108"/>
    </location>
</feature>
<protein>
    <submittedName>
        <fullName evidence="3">Uncharacterized protein</fullName>
    </submittedName>
</protein>
<evidence type="ECO:0000313" key="4">
    <source>
        <dbReference type="EMBL" id="PAU71809.1"/>
    </source>
</evidence>
<sequence length="108" mass="11896">MLLKSFVKNTSVLGLSLGLIASPMVFAQSSIELNQERADNQEIIQPQSRNTSGPATYSAKDLINDNDNTLIYTPSSRSSTTDDDSKAKDRAGYHAEELNREEGSSTRW</sequence>
<evidence type="ECO:0000256" key="2">
    <source>
        <dbReference type="SAM" id="SignalP"/>
    </source>
</evidence>
<evidence type="ECO:0000313" key="3">
    <source>
        <dbReference type="EMBL" id="MDX5977914.1"/>
    </source>
</evidence>
<reference evidence="4 5" key="1">
    <citation type="submission" date="2017-08" db="EMBL/GenBank/DDBJ databases">
        <title>Halomonas binhaiensis sp. nov., isolated from saline alkaline soil.</title>
        <authorList>
            <person name="Wang D."/>
            <person name="Zhang G."/>
        </authorList>
    </citation>
    <scope>NUCLEOTIDE SEQUENCE [LARGE SCALE GENOMIC DNA]</scope>
    <source>
        <strain evidence="4 5">WN018</strain>
    </source>
</reference>
<reference evidence="3" key="2">
    <citation type="submission" date="2023-11" db="EMBL/GenBank/DDBJ databases">
        <title>MicrobeMod: A computational toolkit for identifying prokaryotic methylation and restriction-modification with nanopore sequencing.</title>
        <authorList>
            <person name="Crits-Christoph A."/>
            <person name="Kang S.C."/>
            <person name="Lee H."/>
            <person name="Ostrov N."/>
        </authorList>
    </citation>
    <scope>NUCLEOTIDE SEQUENCE</scope>
    <source>
        <strain evidence="3">ATCC BAA-953</strain>
    </source>
</reference>
<dbReference type="Proteomes" id="UP000218675">
    <property type="component" value="Unassembled WGS sequence"/>
</dbReference>
<feature type="compositionally biased region" description="Polar residues" evidence="1">
    <location>
        <begin position="42"/>
        <end position="55"/>
    </location>
</feature>
<dbReference type="AlphaFoldDB" id="A0AAJ2RWU2"/>
<keyword evidence="5" id="KW-1185">Reference proteome</keyword>
<organism evidence="3 6">
    <name type="scientific">Vreelandella alkaliphila</name>
    <dbReference type="NCBI Taxonomy" id="272774"/>
    <lineage>
        <taxon>Bacteria</taxon>
        <taxon>Pseudomonadati</taxon>
        <taxon>Pseudomonadota</taxon>
        <taxon>Gammaproteobacteria</taxon>
        <taxon>Oceanospirillales</taxon>
        <taxon>Halomonadaceae</taxon>
        <taxon>Vreelandella</taxon>
    </lineage>
</organism>
<feature type="chain" id="PRO_5042558418" evidence="2">
    <location>
        <begin position="28"/>
        <end position="108"/>
    </location>
</feature>
<evidence type="ECO:0000313" key="6">
    <source>
        <dbReference type="Proteomes" id="UP001276761"/>
    </source>
</evidence>
<accession>A0AAJ2RWU2</accession>
<dbReference type="RefSeq" id="WP_095603394.1">
    <property type="nucleotide sequence ID" value="NZ_JABASV010000002.1"/>
</dbReference>
<feature type="signal peptide" evidence="2">
    <location>
        <begin position="1"/>
        <end position="27"/>
    </location>
</feature>
<dbReference type="Proteomes" id="UP001276761">
    <property type="component" value="Unassembled WGS sequence"/>
</dbReference>
<dbReference type="GeneID" id="303165844"/>
<keyword evidence="2" id="KW-0732">Signal</keyword>
<evidence type="ECO:0000256" key="1">
    <source>
        <dbReference type="SAM" id="MobiDB-lite"/>
    </source>
</evidence>
<feature type="compositionally biased region" description="Basic and acidic residues" evidence="1">
    <location>
        <begin position="83"/>
        <end position="108"/>
    </location>
</feature>
<evidence type="ECO:0000313" key="5">
    <source>
        <dbReference type="Proteomes" id="UP000218675"/>
    </source>
</evidence>
<comment type="caution">
    <text evidence="3">The sequence shown here is derived from an EMBL/GenBank/DDBJ whole genome shotgun (WGS) entry which is preliminary data.</text>
</comment>
<proteinExistence type="predicted"/>
<feature type="region of interest" description="Disordered" evidence="1">
    <location>
        <begin position="41"/>
        <end position="60"/>
    </location>
</feature>
<gene>
    <name evidence="4" type="ORF">CK497_08450</name>
    <name evidence="3" type="ORF">SIL78_10055</name>
</gene>
<name>A0AAJ2RWU2_9GAMM</name>
<dbReference type="EMBL" id="JAWXXT010000001">
    <property type="protein sequence ID" value="MDX5977914.1"/>
    <property type="molecule type" value="Genomic_DNA"/>
</dbReference>